<evidence type="ECO:0000256" key="1">
    <source>
        <dbReference type="SAM" id="SignalP"/>
    </source>
</evidence>
<organism evidence="2 3">
    <name type="scientific">Polypedilum vanderplanki</name>
    <name type="common">Sleeping chironomid midge</name>
    <dbReference type="NCBI Taxonomy" id="319348"/>
    <lineage>
        <taxon>Eukaryota</taxon>
        <taxon>Metazoa</taxon>
        <taxon>Ecdysozoa</taxon>
        <taxon>Arthropoda</taxon>
        <taxon>Hexapoda</taxon>
        <taxon>Insecta</taxon>
        <taxon>Pterygota</taxon>
        <taxon>Neoptera</taxon>
        <taxon>Endopterygota</taxon>
        <taxon>Diptera</taxon>
        <taxon>Nematocera</taxon>
        <taxon>Chironomoidea</taxon>
        <taxon>Chironomidae</taxon>
        <taxon>Chironominae</taxon>
        <taxon>Polypedilum</taxon>
        <taxon>Polypedilum</taxon>
    </lineage>
</organism>
<protein>
    <submittedName>
        <fullName evidence="2">Uncharacterized protein</fullName>
    </submittedName>
</protein>
<dbReference type="AlphaFoldDB" id="A0A9J6BWM0"/>
<evidence type="ECO:0000313" key="3">
    <source>
        <dbReference type="Proteomes" id="UP001107558"/>
    </source>
</evidence>
<dbReference type="OrthoDB" id="7790561at2759"/>
<feature type="signal peptide" evidence="1">
    <location>
        <begin position="1"/>
        <end position="18"/>
    </location>
</feature>
<accession>A0A9J6BWM0</accession>
<dbReference type="Proteomes" id="UP001107558">
    <property type="component" value="Chromosome 3"/>
</dbReference>
<dbReference type="EMBL" id="JADBJN010000003">
    <property type="protein sequence ID" value="KAG5674130.1"/>
    <property type="molecule type" value="Genomic_DNA"/>
</dbReference>
<comment type="caution">
    <text evidence="2">The sequence shown here is derived from an EMBL/GenBank/DDBJ whole genome shotgun (WGS) entry which is preliminary data.</text>
</comment>
<name>A0A9J6BWM0_POLVA</name>
<sequence length="241" mass="28567">MKSLILFFSLISLLQVNAFKKFDLLQDLDSVVNELTEAQRELSITHEFSERQIYMNRNVMSMYIELMNEEVINSFMDSYTEMATLTDELQLELDGMQQNNFCIDRIRNRFALQVLRYGTFLSRCIGESREELRRWTVHTDELHETAHLSLNQVQNLGLNSMTQRDSFTTTDSFYSPINRLLRILLSSTRRYMDEFEEFRRSVVEAEEEILEELTRCDRDLVVRFRNSVNTELTHARSCPLN</sequence>
<feature type="chain" id="PRO_5039942882" evidence="1">
    <location>
        <begin position="19"/>
        <end position="241"/>
    </location>
</feature>
<reference evidence="2" key="1">
    <citation type="submission" date="2021-03" db="EMBL/GenBank/DDBJ databases">
        <title>Chromosome level genome of the anhydrobiotic midge Polypedilum vanderplanki.</title>
        <authorList>
            <person name="Yoshida Y."/>
            <person name="Kikawada T."/>
            <person name="Gusev O."/>
        </authorList>
    </citation>
    <scope>NUCLEOTIDE SEQUENCE</scope>
    <source>
        <strain evidence="2">NIAS01</strain>
        <tissue evidence="2">Whole body or cell culture</tissue>
    </source>
</reference>
<keyword evidence="1" id="KW-0732">Signal</keyword>
<proteinExistence type="predicted"/>
<evidence type="ECO:0000313" key="2">
    <source>
        <dbReference type="EMBL" id="KAG5674130.1"/>
    </source>
</evidence>
<keyword evidence="3" id="KW-1185">Reference proteome</keyword>
<gene>
    <name evidence="2" type="ORF">PVAND_004115</name>
</gene>